<keyword evidence="4" id="KW-1185">Reference proteome</keyword>
<organism evidence="3 4">
    <name type="scientific">Tetraparma gracilis</name>
    <dbReference type="NCBI Taxonomy" id="2962635"/>
    <lineage>
        <taxon>Eukaryota</taxon>
        <taxon>Sar</taxon>
        <taxon>Stramenopiles</taxon>
        <taxon>Ochrophyta</taxon>
        <taxon>Bolidophyceae</taxon>
        <taxon>Parmales</taxon>
        <taxon>Triparmaceae</taxon>
        <taxon>Tetraparma</taxon>
    </lineage>
</organism>
<protein>
    <submittedName>
        <fullName evidence="3">Uncharacterized protein</fullName>
    </submittedName>
</protein>
<dbReference type="Proteomes" id="UP001165060">
    <property type="component" value="Unassembled WGS sequence"/>
</dbReference>
<accession>A0ABQ6N242</accession>
<evidence type="ECO:0000256" key="1">
    <source>
        <dbReference type="SAM" id="Coils"/>
    </source>
</evidence>
<feature type="coiled-coil region" evidence="1">
    <location>
        <begin position="191"/>
        <end position="218"/>
    </location>
</feature>
<reference evidence="3 4" key="1">
    <citation type="journal article" date="2023" name="Commun. Biol.">
        <title>Genome analysis of Parmales, the sister group of diatoms, reveals the evolutionary specialization of diatoms from phago-mixotrophs to photoautotrophs.</title>
        <authorList>
            <person name="Ban H."/>
            <person name="Sato S."/>
            <person name="Yoshikawa S."/>
            <person name="Yamada K."/>
            <person name="Nakamura Y."/>
            <person name="Ichinomiya M."/>
            <person name="Sato N."/>
            <person name="Blanc-Mathieu R."/>
            <person name="Endo H."/>
            <person name="Kuwata A."/>
            <person name="Ogata H."/>
        </authorList>
    </citation>
    <scope>NUCLEOTIDE SEQUENCE [LARGE SCALE GENOMIC DNA]</scope>
</reference>
<keyword evidence="1" id="KW-0175">Coiled coil</keyword>
<keyword evidence="2" id="KW-1133">Transmembrane helix</keyword>
<feature type="coiled-coil region" evidence="1">
    <location>
        <begin position="99"/>
        <end position="154"/>
    </location>
</feature>
<feature type="non-terminal residue" evidence="3">
    <location>
        <position position="1"/>
    </location>
</feature>
<evidence type="ECO:0000313" key="4">
    <source>
        <dbReference type="Proteomes" id="UP001165060"/>
    </source>
</evidence>
<evidence type="ECO:0000313" key="3">
    <source>
        <dbReference type="EMBL" id="GMI37696.1"/>
    </source>
</evidence>
<dbReference type="PANTHER" id="PTHR11319:SF35">
    <property type="entry name" value="OUTER MEMBRANE PROTEIN PMPC-RELATED"/>
    <property type="match status" value="1"/>
</dbReference>
<keyword evidence="2" id="KW-0812">Transmembrane</keyword>
<gene>
    <name evidence="3" type="ORF">TeGR_g9390</name>
</gene>
<feature type="transmembrane region" description="Helical" evidence="2">
    <location>
        <begin position="6"/>
        <end position="22"/>
    </location>
</feature>
<comment type="caution">
    <text evidence="3">The sequence shown here is derived from an EMBL/GenBank/DDBJ whole genome shotgun (WGS) entry which is preliminary data.</text>
</comment>
<evidence type="ECO:0000256" key="2">
    <source>
        <dbReference type="SAM" id="Phobius"/>
    </source>
</evidence>
<proteinExistence type="predicted"/>
<dbReference type="EMBL" id="BRYB01004834">
    <property type="protein sequence ID" value="GMI37696.1"/>
    <property type="molecule type" value="Genomic_DNA"/>
</dbReference>
<sequence length="223" mass="24476">YAWIMVVVFCVGVPGGCFFLLWRQRDKINVSEETRKKDKSLDSIRSLFENYKPEHWYWEPVEMARRIFMTGFLVVLARGSFAQIVVCLGEQLDTMVVRTRQAEAKLADAEELQADAVERAAKAEEAAVASAAEAADLRASAASAEELRARFEAAASAKAAEAAALRAETDELKTNVAAGIETLRASVAAETGRLRAKAASAEERAERAEEEVSVLRQRVRGVP</sequence>
<keyword evidence="2" id="KW-0472">Membrane</keyword>
<dbReference type="PANTHER" id="PTHR11319">
    <property type="entry name" value="G PROTEIN-COUPLED RECEPTOR-RELATED"/>
    <property type="match status" value="1"/>
</dbReference>
<name>A0ABQ6N242_9STRA</name>